<gene>
    <name evidence="2" type="ORF">A8926_6480</name>
</gene>
<keyword evidence="1" id="KW-0812">Transmembrane</keyword>
<keyword evidence="1" id="KW-0472">Membrane</keyword>
<dbReference type="OrthoDB" id="3694782at2"/>
<dbReference type="EMBL" id="PJNB01000001">
    <property type="protein sequence ID" value="PKW18400.1"/>
    <property type="molecule type" value="Genomic_DNA"/>
</dbReference>
<dbReference type="InterPro" id="IPR025333">
    <property type="entry name" value="DUF4239"/>
</dbReference>
<evidence type="ECO:0000313" key="2">
    <source>
        <dbReference type="EMBL" id="PKW18400.1"/>
    </source>
</evidence>
<feature type="transmembrane region" description="Helical" evidence="1">
    <location>
        <begin position="205"/>
        <end position="226"/>
    </location>
</feature>
<feature type="transmembrane region" description="Helical" evidence="1">
    <location>
        <begin position="177"/>
        <end position="199"/>
    </location>
</feature>
<proteinExistence type="predicted"/>
<dbReference type="AlphaFoldDB" id="A0A2N3Y666"/>
<protein>
    <submittedName>
        <fullName evidence="2">Uncharacterized protein DUF4239</fullName>
    </submittedName>
</protein>
<dbReference type="RefSeq" id="WP_010309509.1">
    <property type="nucleotide sequence ID" value="NZ_CP061007.1"/>
</dbReference>
<keyword evidence="1" id="KW-1133">Transmembrane helix</keyword>
<dbReference type="Pfam" id="PF14023">
    <property type="entry name" value="Bestrophin-like"/>
    <property type="match status" value="1"/>
</dbReference>
<organism evidence="2 3">
    <name type="scientific">Saccharopolyspora spinosa</name>
    <dbReference type="NCBI Taxonomy" id="60894"/>
    <lineage>
        <taxon>Bacteria</taxon>
        <taxon>Bacillati</taxon>
        <taxon>Actinomycetota</taxon>
        <taxon>Actinomycetes</taxon>
        <taxon>Pseudonocardiales</taxon>
        <taxon>Pseudonocardiaceae</taxon>
        <taxon>Saccharopolyspora</taxon>
    </lineage>
</organism>
<dbReference type="Proteomes" id="UP000233786">
    <property type="component" value="Unassembled WGS sequence"/>
</dbReference>
<keyword evidence="3" id="KW-1185">Reference proteome</keyword>
<evidence type="ECO:0000313" key="3">
    <source>
        <dbReference type="Proteomes" id="UP000233786"/>
    </source>
</evidence>
<feature type="transmembrane region" description="Helical" evidence="1">
    <location>
        <begin position="40"/>
        <end position="62"/>
    </location>
</feature>
<evidence type="ECO:0000256" key="1">
    <source>
        <dbReference type="SAM" id="Phobius"/>
    </source>
</evidence>
<reference evidence="2" key="1">
    <citation type="submission" date="2017-12" db="EMBL/GenBank/DDBJ databases">
        <title>Sequencing the genomes of 1000 Actinobacteria strains.</title>
        <authorList>
            <person name="Klenk H.-P."/>
        </authorList>
    </citation>
    <scope>NUCLEOTIDE SEQUENCE [LARGE SCALE GENOMIC DNA]</scope>
    <source>
        <strain evidence="2">DSM 44228</strain>
    </source>
</reference>
<name>A0A2N3Y666_SACSN</name>
<sequence length="258" mass="27802">MLLLTLLALVLLPLCVVGFTVLNARRKTAASGEADSDSQSFAGGVLNALFTVVLAFYIVFAWQNGDDISKASDKEANALIDTHWQVSTAPEPHATTIQSLAAQYAARVADHEWSALDRGETDPETDRLLNSLRAEVLALPADTETLKTAREQSMQNVRQIDEGHRQRVDVATDDQNFNIMLLMASILGGVLMIAYPLIIGLSMRPANVVTMVLLTLTIGFTIFISIELLHPLHGPFGVAPDAFKAALDAFATDTSAGV</sequence>
<comment type="caution">
    <text evidence="2">The sequence shown here is derived from an EMBL/GenBank/DDBJ whole genome shotgun (WGS) entry which is preliminary data.</text>
</comment>
<accession>A0A2N3Y666</accession>
<dbReference type="STRING" id="994479.GCA_000194155_04578"/>